<evidence type="ECO:0000256" key="1">
    <source>
        <dbReference type="SAM" id="MobiDB-lite"/>
    </source>
</evidence>
<keyword evidence="2" id="KW-0472">Membrane</keyword>
<feature type="transmembrane region" description="Helical" evidence="2">
    <location>
        <begin position="93"/>
        <end position="113"/>
    </location>
</feature>
<feature type="transmembrane region" description="Helical" evidence="2">
    <location>
        <begin position="167"/>
        <end position="190"/>
    </location>
</feature>
<accession>A0AB74BUF6</accession>
<dbReference type="PANTHER" id="PTHR38794">
    <property type="entry name" value="INTEGRAL MEMBRANE PROTEIN"/>
    <property type="match status" value="1"/>
</dbReference>
<evidence type="ECO:0000259" key="3">
    <source>
        <dbReference type="Pfam" id="PF20684"/>
    </source>
</evidence>
<keyword evidence="2" id="KW-1133">Transmembrane helix</keyword>
<dbReference type="AlphaFoldDB" id="A0AB74BUF6"/>
<keyword evidence="2" id="KW-0812">Transmembrane</keyword>
<evidence type="ECO:0000313" key="4">
    <source>
        <dbReference type="EMBL" id="RMZ37586.1"/>
    </source>
</evidence>
<feature type="transmembrane region" description="Helical" evidence="2">
    <location>
        <begin position="202"/>
        <end position="224"/>
    </location>
</feature>
<feature type="compositionally biased region" description="Basic and acidic residues" evidence="1">
    <location>
        <begin position="292"/>
        <end position="309"/>
    </location>
</feature>
<feature type="transmembrane region" description="Helical" evidence="2">
    <location>
        <begin position="20"/>
        <end position="40"/>
    </location>
</feature>
<dbReference type="InterPro" id="IPR049326">
    <property type="entry name" value="Rhodopsin_dom_fungi"/>
</dbReference>
<reference evidence="4 5" key="1">
    <citation type="submission" date="2018-07" db="EMBL/GenBank/DDBJ databases">
        <title>Identification of spontaneous genetic mutation associated with occurrence of a yellow conidial color mutant of Aspergillus flavus.</title>
        <authorList>
            <person name="Chang P.-K."/>
            <person name="Mack B.M."/>
            <person name="Scharfenstein L."/>
            <person name="Gilbert M.K."/>
        </authorList>
    </citation>
    <scope>NUCLEOTIDE SEQUENCE [LARGE SCALE GENOMIC DNA]</scope>
    <source>
        <strain evidence="4 5">CA14</strain>
    </source>
</reference>
<dbReference type="EMBL" id="QQZZ01000174">
    <property type="protein sequence ID" value="RMZ37586.1"/>
    <property type="molecule type" value="Genomic_DNA"/>
</dbReference>
<name>A0AB74BUF6_ASPFL</name>
<dbReference type="PANTHER" id="PTHR38794:SF2">
    <property type="entry name" value="INTEGRAL MEMBRANE PROTEIN"/>
    <property type="match status" value="1"/>
</dbReference>
<dbReference type="Pfam" id="PF20684">
    <property type="entry name" value="Fung_rhodopsin"/>
    <property type="match status" value="1"/>
</dbReference>
<evidence type="ECO:0000313" key="5">
    <source>
        <dbReference type="Proteomes" id="UP000275480"/>
    </source>
</evidence>
<comment type="caution">
    <text evidence="4">The sequence shown here is derived from an EMBL/GenBank/DDBJ whole genome shotgun (WGS) entry which is preliminary data.</text>
</comment>
<feature type="region of interest" description="Disordered" evidence="1">
    <location>
        <begin position="283"/>
        <end position="309"/>
    </location>
</feature>
<organism evidence="4 5">
    <name type="scientific">Aspergillus flavus</name>
    <dbReference type="NCBI Taxonomy" id="5059"/>
    <lineage>
        <taxon>Eukaryota</taxon>
        <taxon>Fungi</taxon>
        <taxon>Dikarya</taxon>
        <taxon>Ascomycota</taxon>
        <taxon>Pezizomycotina</taxon>
        <taxon>Eurotiomycetes</taxon>
        <taxon>Eurotiomycetidae</taxon>
        <taxon>Eurotiales</taxon>
        <taxon>Aspergillaceae</taxon>
        <taxon>Aspergillus</taxon>
        <taxon>Aspergillus subgen. Circumdati</taxon>
    </lineage>
</organism>
<feature type="transmembrane region" description="Helical" evidence="2">
    <location>
        <begin position="49"/>
        <end position="73"/>
    </location>
</feature>
<protein>
    <recommendedName>
        <fullName evidence="3">Rhodopsin domain-containing protein</fullName>
    </recommendedName>
</protein>
<proteinExistence type="predicted"/>
<sequence>MGRFLHDKDRRAPILNVVNWFLLVVAVLSVLTRLGTKLWMFHRFTSDDYLIIVSLLFAIGGSVSMSVAVHNGYGDHVGVIDALHWEAIQKAQYAGFLVFTLSLYFSKLSLSVFIRNLTPVSRDHFHATILQILLTIWAVVALFGSAFQCQASRPWDTSGTCIDLNAWQYYFCASNIVTDIFIIVQALVLISRIQASFKKKAVFATIFLSRILVILPSIAQLVLIHDVANSPDRSFDDYGVAIAVETVQCASIVTACWGQLKPFLNQLKSNGLRIQGVEYQNTSAKASNPLSETRDDQSRHTDPNHLHNGHELIPIASGQGNMTTVSASRAWDADSQSSQAGMIRETRTWNRKQHKKTANTSTVINNKRYLLANHIASELPPERQAPLFIRKDMDKVGAMIKLSKRISSTASADTESMKMTGEHLTKAPPERLLEDEREYSPRTPKLLGYGGPEQSPEDEYKGGYIHTFAMAGMPVGG</sequence>
<evidence type="ECO:0000256" key="2">
    <source>
        <dbReference type="SAM" id="Phobius"/>
    </source>
</evidence>
<feature type="region of interest" description="Disordered" evidence="1">
    <location>
        <begin position="433"/>
        <end position="460"/>
    </location>
</feature>
<feature type="transmembrane region" description="Helical" evidence="2">
    <location>
        <begin position="125"/>
        <end position="147"/>
    </location>
</feature>
<gene>
    <name evidence="4" type="ORF">CA14_004508</name>
</gene>
<dbReference type="Proteomes" id="UP000275480">
    <property type="component" value="Unassembled WGS sequence"/>
</dbReference>
<feature type="domain" description="Rhodopsin" evidence="3">
    <location>
        <begin position="33"/>
        <end position="265"/>
    </location>
</feature>